<gene>
    <name evidence="3" type="ORF">KFE25_013788</name>
</gene>
<protein>
    <recommendedName>
        <fullName evidence="2">Alpha 1,4-glycosyltransferase domain-containing protein</fullName>
    </recommendedName>
</protein>
<dbReference type="AlphaFoldDB" id="A0A8J5XVJ1"/>
<dbReference type="Pfam" id="PF04572">
    <property type="entry name" value="Gb3_synth"/>
    <property type="match status" value="1"/>
</dbReference>
<dbReference type="InterPro" id="IPR044789">
    <property type="entry name" value="Put_A1-4-GlycosylTfrase_plant"/>
</dbReference>
<dbReference type="OrthoDB" id="409543at2759"/>
<proteinExistence type="predicted"/>
<keyword evidence="4" id="KW-1185">Reference proteome</keyword>
<dbReference type="PANTHER" id="PTHR46781">
    <property type="entry name" value="ALPHA 1,4-GLYCOSYLTRANSFERASE FAMILY PROTEIN"/>
    <property type="match status" value="1"/>
</dbReference>
<feature type="domain" description="Alpha 1,4-glycosyltransferase" evidence="2">
    <location>
        <begin position="286"/>
        <end position="393"/>
    </location>
</feature>
<organism evidence="3 4">
    <name type="scientific">Diacronema lutheri</name>
    <name type="common">Unicellular marine alga</name>
    <name type="synonym">Monochrysis lutheri</name>
    <dbReference type="NCBI Taxonomy" id="2081491"/>
    <lineage>
        <taxon>Eukaryota</taxon>
        <taxon>Haptista</taxon>
        <taxon>Haptophyta</taxon>
        <taxon>Pavlovophyceae</taxon>
        <taxon>Pavlovales</taxon>
        <taxon>Pavlovaceae</taxon>
        <taxon>Diacronema</taxon>
    </lineage>
</organism>
<feature type="transmembrane region" description="Helical" evidence="1">
    <location>
        <begin position="21"/>
        <end position="40"/>
    </location>
</feature>
<evidence type="ECO:0000313" key="3">
    <source>
        <dbReference type="EMBL" id="KAG8468705.1"/>
    </source>
</evidence>
<keyword evidence="1" id="KW-0472">Membrane</keyword>
<dbReference type="PANTHER" id="PTHR46781:SF5">
    <property type="entry name" value="ALPHA 1,4-GLYCOSYLTRANSFERASE FAMILY PROTEIN"/>
    <property type="match status" value="1"/>
</dbReference>
<evidence type="ECO:0000256" key="1">
    <source>
        <dbReference type="SAM" id="Phobius"/>
    </source>
</evidence>
<reference evidence="3" key="1">
    <citation type="submission" date="2021-05" db="EMBL/GenBank/DDBJ databases">
        <title>The genome of the haptophyte Pavlova lutheri (Diacronema luteri, Pavlovales) - a model for lipid biosynthesis in eukaryotic algae.</title>
        <authorList>
            <person name="Hulatt C.J."/>
            <person name="Posewitz M.C."/>
        </authorList>
    </citation>
    <scope>NUCLEOTIDE SEQUENCE</scope>
    <source>
        <strain evidence="3">NIVA-4/92</strain>
    </source>
</reference>
<dbReference type="Gene3D" id="3.90.550.20">
    <property type="match status" value="1"/>
</dbReference>
<keyword evidence="1" id="KW-1133">Transmembrane helix</keyword>
<keyword evidence="1" id="KW-0812">Transmembrane</keyword>
<dbReference type="OMA" id="IPGFFMK"/>
<comment type="caution">
    <text evidence="3">The sequence shown here is derived from an EMBL/GenBank/DDBJ whole genome shotgun (WGS) entry which is preliminary data.</text>
</comment>
<evidence type="ECO:0000259" key="2">
    <source>
        <dbReference type="Pfam" id="PF04572"/>
    </source>
</evidence>
<name>A0A8J5XVJ1_DIALT</name>
<dbReference type="Pfam" id="PF04488">
    <property type="entry name" value="Gly_transf_sug"/>
    <property type="match status" value="1"/>
</dbReference>
<accession>A0A8J5XVJ1</accession>
<dbReference type="InterPro" id="IPR029044">
    <property type="entry name" value="Nucleotide-diphossugar_trans"/>
</dbReference>
<dbReference type="Proteomes" id="UP000751190">
    <property type="component" value="Unassembled WGS sequence"/>
</dbReference>
<dbReference type="EMBL" id="JAGTXO010000004">
    <property type="protein sequence ID" value="KAG8468705.1"/>
    <property type="molecule type" value="Genomic_DNA"/>
</dbReference>
<dbReference type="SUPFAM" id="SSF53448">
    <property type="entry name" value="Nucleotide-diphospho-sugar transferases"/>
    <property type="match status" value="2"/>
</dbReference>
<sequence length="432" mass="47582">MSRWLALKWKARHHAATLVGDTRSYFGLLYGCVLAVWVAYVSHRLTHVPPGGFCADAPPNWLSTMGENVSALPVEVEFGGRLRFMSIWTTDATHWADRNVRGVESVFFHHPNASLTIYSNKLPASAVGAIASLGFDVRVLPYNLTQLLHGTPAAPWLGKLSRWEQGPYFYTHVTDVIRLALLFRDGGVYVDTDVVLVRPFRIAAAAVVAAAELEERQERQKRRGARDGAQPVRAWRDARAAADVADERNASAGAAREPLPLAPHSLGAEAHTVSDTPIVNGAIMVFARGSPFLWGAMREFAGTYRDFEWGWNGPELLTRVRRRCPHNVSVLGEERFYPFHWEEVALYSTAGHEAANEAMWRVIEQRSYAAHLWNKKSAELPLHADSVYARLMRAFRVLPDGVAAGKAGGTHAAAEARAHQLVADGIAAGAVL</sequence>
<evidence type="ECO:0000313" key="4">
    <source>
        <dbReference type="Proteomes" id="UP000751190"/>
    </source>
</evidence>
<dbReference type="InterPro" id="IPR007652">
    <property type="entry name" value="A1-4-GlycosylTfrase_dom"/>
</dbReference>
<dbReference type="InterPro" id="IPR007577">
    <property type="entry name" value="GlycoTrfase_DXD_sugar-bd_CS"/>
</dbReference>